<evidence type="ECO:0000313" key="1">
    <source>
        <dbReference type="EMBL" id="SOD90850.1"/>
    </source>
</evidence>
<dbReference type="InterPro" id="IPR027417">
    <property type="entry name" value="P-loop_NTPase"/>
</dbReference>
<gene>
    <name evidence="1" type="ORF">SAMN05421508_101686</name>
</gene>
<organism evidence="1 2">
    <name type="scientific">Caenispirillum bisanense</name>
    <dbReference type="NCBI Taxonomy" id="414052"/>
    <lineage>
        <taxon>Bacteria</taxon>
        <taxon>Pseudomonadati</taxon>
        <taxon>Pseudomonadota</taxon>
        <taxon>Alphaproteobacteria</taxon>
        <taxon>Rhodospirillales</taxon>
        <taxon>Novispirillaceae</taxon>
        <taxon>Caenispirillum</taxon>
    </lineage>
</organism>
<dbReference type="InterPro" id="IPR027600">
    <property type="entry name" value="HprK-rel_A"/>
</dbReference>
<dbReference type="Gene3D" id="3.40.50.300">
    <property type="entry name" value="P-loop containing nucleotide triphosphate hydrolases"/>
    <property type="match status" value="1"/>
</dbReference>
<dbReference type="SUPFAM" id="SSF53795">
    <property type="entry name" value="PEP carboxykinase-like"/>
    <property type="match status" value="1"/>
</dbReference>
<accession>A0A286G5M0</accession>
<dbReference type="EMBL" id="OCNJ01000001">
    <property type="protein sequence ID" value="SOD90850.1"/>
    <property type="molecule type" value="Genomic_DNA"/>
</dbReference>
<protein>
    <submittedName>
        <fullName evidence="1">Hpr(Ser) kinase/phosphatase</fullName>
    </submittedName>
</protein>
<dbReference type="GO" id="GO:0016301">
    <property type="term" value="F:kinase activity"/>
    <property type="evidence" value="ECO:0007669"/>
    <property type="project" value="UniProtKB-KW"/>
</dbReference>
<proteinExistence type="predicted"/>
<evidence type="ECO:0000313" key="2">
    <source>
        <dbReference type="Proteomes" id="UP000219621"/>
    </source>
</evidence>
<dbReference type="AlphaFoldDB" id="A0A286G5M0"/>
<dbReference type="NCBIfam" id="TIGR04352">
    <property type="entry name" value="HprK_rel_A"/>
    <property type="match status" value="1"/>
</dbReference>
<keyword evidence="2" id="KW-1185">Reference proteome</keyword>
<reference evidence="2" key="1">
    <citation type="submission" date="2017-09" db="EMBL/GenBank/DDBJ databases">
        <authorList>
            <person name="Varghese N."/>
            <person name="Submissions S."/>
        </authorList>
    </citation>
    <scope>NUCLEOTIDE SEQUENCE [LARGE SCALE GENOMIC DNA]</scope>
    <source>
        <strain evidence="2">USBA 140</strain>
    </source>
</reference>
<dbReference type="OrthoDB" id="4544211at2"/>
<keyword evidence="1" id="KW-0418">Kinase</keyword>
<dbReference type="RefSeq" id="WP_141415057.1">
    <property type="nucleotide sequence ID" value="NZ_OCNJ01000001.1"/>
</dbReference>
<keyword evidence="1" id="KW-0808">Transferase</keyword>
<dbReference type="Proteomes" id="UP000219621">
    <property type="component" value="Unassembled WGS sequence"/>
</dbReference>
<name>A0A286G5M0_9PROT</name>
<sequence>MPADRPAAPLTVDALPTADLRARLRGPGVRLDLGPMVARVRSPLAGFAETFRLLYGNWPLAGTDQFTDVTCDLRPVWALRHAPHRRVQCLIDGQPTFETQAPAFAPLLFEWALNLHLANHGLGHKMFHAAVVARGDDALILPAPSGSGKSTLAAALVATGRWRLLSDEFAVVGVDDGLLHPLPRPVSLKNDMPRLLRRLDPQARFAATVPTAHKGPVTLMRPPAASVAMRRRPARARWLVTPRYTPGGDDTLRPDAPGRAMMGVLEQCFEWGLRGRRDFDLIADLVGGCGCFTLAHGDLDRAVAAIERMADATADTTTAEAAA</sequence>